<gene>
    <name evidence="1" type="ORF">CEXT_232641</name>
</gene>
<comment type="caution">
    <text evidence="1">The sequence shown here is derived from an EMBL/GenBank/DDBJ whole genome shotgun (WGS) entry which is preliminary data.</text>
</comment>
<accession>A0AAV4T9I1</accession>
<dbReference type="EMBL" id="BPLR01010901">
    <property type="protein sequence ID" value="GIY42844.1"/>
    <property type="molecule type" value="Genomic_DNA"/>
</dbReference>
<sequence length="86" mass="9648">MLNQQINNGSPAVVGWARGFYSPLSARNSPMSPCPSYARCIDLWVFGTFFQISPRIQECVPLLQVEGRKDQPSGTKEIYCCPPKIR</sequence>
<name>A0AAV4T9I1_CAEEX</name>
<keyword evidence="2" id="KW-1185">Reference proteome</keyword>
<proteinExistence type="predicted"/>
<protein>
    <submittedName>
        <fullName evidence="1">Uncharacterized protein</fullName>
    </submittedName>
</protein>
<dbReference type="Proteomes" id="UP001054945">
    <property type="component" value="Unassembled WGS sequence"/>
</dbReference>
<reference evidence="1 2" key="1">
    <citation type="submission" date="2021-06" db="EMBL/GenBank/DDBJ databases">
        <title>Caerostris extrusa draft genome.</title>
        <authorList>
            <person name="Kono N."/>
            <person name="Arakawa K."/>
        </authorList>
    </citation>
    <scope>NUCLEOTIDE SEQUENCE [LARGE SCALE GENOMIC DNA]</scope>
</reference>
<evidence type="ECO:0000313" key="1">
    <source>
        <dbReference type="EMBL" id="GIY42844.1"/>
    </source>
</evidence>
<dbReference type="AlphaFoldDB" id="A0AAV4T9I1"/>
<organism evidence="1 2">
    <name type="scientific">Caerostris extrusa</name>
    <name type="common">Bark spider</name>
    <name type="synonym">Caerostris bankana</name>
    <dbReference type="NCBI Taxonomy" id="172846"/>
    <lineage>
        <taxon>Eukaryota</taxon>
        <taxon>Metazoa</taxon>
        <taxon>Ecdysozoa</taxon>
        <taxon>Arthropoda</taxon>
        <taxon>Chelicerata</taxon>
        <taxon>Arachnida</taxon>
        <taxon>Araneae</taxon>
        <taxon>Araneomorphae</taxon>
        <taxon>Entelegynae</taxon>
        <taxon>Araneoidea</taxon>
        <taxon>Araneidae</taxon>
        <taxon>Caerostris</taxon>
    </lineage>
</organism>
<evidence type="ECO:0000313" key="2">
    <source>
        <dbReference type="Proteomes" id="UP001054945"/>
    </source>
</evidence>